<feature type="domain" description="DUF7768" evidence="1">
    <location>
        <begin position="2"/>
        <end position="95"/>
    </location>
</feature>
<dbReference type="AlphaFoldDB" id="A0A0J1FRS5"/>
<dbReference type="RefSeq" id="WP_053006387.1">
    <property type="nucleotide sequence ID" value="NZ_LDZY01000007.1"/>
</dbReference>
<dbReference type="PATRIC" id="fig|476652.3.peg.2413"/>
<evidence type="ECO:0000313" key="2">
    <source>
        <dbReference type="EMBL" id="KLU65693.1"/>
    </source>
</evidence>
<evidence type="ECO:0000259" key="1">
    <source>
        <dbReference type="Pfam" id="PF24963"/>
    </source>
</evidence>
<dbReference type="Proteomes" id="UP000036356">
    <property type="component" value="Unassembled WGS sequence"/>
</dbReference>
<evidence type="ECO:0000313" key="3">
    <source>
        <dbReference type="Proteomes" id="UP000036356"/>
    </source>
</evidence>
<dbReference type="EMBL" id="LDZY01000007">
    <property type="protein sequence ID" value="KLU65693.1"/>
    <property type="molecule type" value="Genomic_DNA"/>
</dbReference>
<keyword evidence="3" id="KW-1185">Reference proteome</keyword>
<comment type="caution">
    <text evidence="2">The sequence shown here is derived from an EMBL/GenBank/DDBJ whole genome shotgun (WGS) entry which is preliminary data.</text>
</comment>
<dbReference type="Gene3D" id="3.40.50.10400">
    <property type="entry name" value="Hypothetical protein PA1492"/>
    <property type="match status" value="1"/>
</dbReference>
<reference evidence="2 3" key="1">
    <citation type="submission" date="2015-06" db="EMBL/GenBank/DDBJ databases">
        <title>Draft genome of the moderately acidophilic sulfate reducer Candidatus Desulfosporosinus acididurans strain M1.</title>
        <authorList>
            <person name="Poehlein A."/>
            <person name="Petzsch P."/>
            <person name="Johnson B.D."/>
            <person name="Schloemann M."/>
            <person name="Daniel R."/>
            <person name="Muehling M."/>
        </authorList>
    </citation>
    <scope>NUCLEOTIDE SEQUENCE [LARGE SCALE GENOMIC DNA]</scope>
    <source>
        <strain evidence="2 3">M1</strain>
    </source>
</reference>
<gene>
    <name evidence="2" type="ORF">DEAC_c23230</name>
</gene>
<accession>A0A0J1FRS5</accession>
<dbReference type="Pfam" id="PF24963">
    <property type="entry name" value="DUF7768"/>
    <property type="match status" value="1"/>
</dbReference>
<protein>
    <recommendedName>
        <fullName evidence="1">DUF7768 domain-containing protein</fullName>
    </recommendedName>
</protein>
<sequence length="96" mass="10813">MKIVYICSACKGDKNKNLAKVRGYSLFAIKQNCIPIAPHVFDTPLNPDTPKEQSVRDIELMSLCQELWAFGNELSDGMKTEIKAAEHLGIPVMYFH</sequence>
<organism evidence="2 3">
    <name type="scientific">Desulfosporosinus acididurans</name>
    <dbReference type="NCBI Taxonomy" id="476652"/>
    <lineage>
        <taxon>Bacteria</taxon>
        <taxon>Bacillati</taxon>
        <taxon>Bacillota</taxon>
        <taxon>Clostridia</taxon>
        <taxon>Eubacteriales</taxon>
        <taxon>Desulfitobacteriaceae</taxon>
        <taxon>Desulfosporosinus</taxon>
    </lineage>
</organism>
<dbReference type="STRING" id="476652.DEAC_c23230"/>
<name>A0A0J1FRS5_9FIRM</name>
<proteinExistence type="predicted"/>
<dbReference type="InterPro" id="IPR056670">
    <property type="entry name" value="DUF7768"/>
</dbReference>